<feature type="transmembrane region" description="Helical" evidence="6">
    <location>
        <begin position="307"/>
        <end position="328"/>
    </location>
</feature>
<dbReference type="InterPro" id="IPR020846">
    <property type="entry name" value="MFS_dom"/>
</dbReference>
<dbReference type="PROSITE" id="PS50850">
    <property type="entry name" value="MFS"/>
    <property type="match status" value="1"/>
</dbReference>
<feature type="transmembrane region" description="Helical" evidence="6">
    <location>
        <begin position="79"/>
        <end position="104"/>
    </location>
</feature>
<evidence type="ECO:0000313" key="8">
    <source>
        <dbReference type="EMBL" id="ETS76692.1"/>
    </source>
</evidence>
<dbReference type="eggNOG" id="ENOG502QU6M">
    <property type="taxonomic scope" value="Eukaryota"/>
</dbReference>
<dbReference type="InterPro" id="IPR011701">
    <property type="entry name" value="MFS"/>
</dbReference>
<keyword evidence="4 6" id="KW-0472">Membrane</keyword>
<evidence type="ECO:0000256" key="2">
    <source>
        <dbReference type="ARBA" id="ARBA00022692"/>
    </source>
</evidence>
<dbReference type="PANTHER" id="PTHR23514">
    <property type="entry name" value="BYPASS OF STOP CODON PROTEIN 6"/>
    <property type="match status" value="1"/>
</dbReference>
<dbReference type="FunFam" id="1.20.1250.20:FF:000286">
    <property type="entry name" value="MFS efflux transporter"/>
    <property type="match status" value="1"/>
</dbReference>
<evidence type="ECO:0000256" key="6">
    <source>
        <dbReference type="SAM" id="Phobius"/>
    </source>
</evidence>
<feature type="transmembrane region" description="Helical" evidence="6">
    <location>
        <begin position="273"/>
        <end position="295"/>
    </location>
</feature>
<gene>
    <name evidence="8" type="ORF">PFICI_12079</name>
</gene>
<dbReference type="GeneID" id="19277092"/>
<feature type="transmembrane region" description="Helical" evidence="6">
    <location>
        <begin position="213"/>
        <end position="233"/>
    </location>
</feature>
<dbReference type="AlphaFoldDB" id="W3WU75"/>
<dbReference type="SUPFAM" id="SSF103473">
    <property type="entry name" value="MFS general substrate transporter"/>
    <property type="match status" value="1"/>
</dbReference>
<proteinExistence type="predicted"/>
<evidence type="ECO:0000259" key="7">
    <source>
        <dbReference type="PROSITE" id="PS50850"/>
    </source>
</evidence>
<reference evidence="9" key="1">
    <citation type="journal article" date="2015" name="BMC Genomics">
        <title>Genomic and transcriptomic analysis of the endophytic fungus Pestalotiopsis fici reveals its lifestyle and high potential for synthesis of natural products.</title>
        <authorList>
            <person name="Wang X."/>
            <person name="Zhang X."/>
            <person name="Liu L."/>
            <person name="Xiang M."/>
            <person name="Wang W."/>
            <person name="Sun X."/>
            <person name="Che Y."/>
            <person name="Guo L."/>
            <person name="Liu G."/>
            <person name="Guo L."/>
            <person name="Wang C."/>
            <person name="Yin W.B."/>
            <person name="Stadler M."/>
            <person name="Zhang X."/>
            <person name="Liu X."/>
        </authorList>
    </citation>
    <scope>NUCLEOTIDE SEQUENCE [LARGE SCALE GENOMIC DNA]</scope>
    <source>
        <strain evidence="9">W106-1 / CGMCC3.15140</strain>
    </source>
</reference>
<feature type="transmembrane region" description="Helical" evidence="6">
    <location>
        <begin position="48"/>
        <end position="67"/>
    </location>
</feature>
<sequence>MATMTQTTAAEPQHIPLTRLHDGPQQTDVEASIPPPEAPPFDAVDAHAAAPIFKLIVAGFSFFCAGVNDGTLGPLIPYMLEAFGIGTGDVAIIYGTTFAGWLVAALTNPILTAHLTLGQLLGAGAALQLLAQCLRPRGGFAQFCATFSIQALGMAYQDSHSNAFVGGLENVPHRWLSFIHACYALGTFVGPLTATGVANQAPGIYGGVEGWRLVYFGLVGIGVLNLAGVVVAFGDSFWSRRAAAEGHQTEGGGSARKTKVAMLEMGSLLRLKVVWLLSLFYFFELGAAMTASGWVVEFLTTSRGGDIAQMGYVPAGFSGGLFLGRILLAEPTFRFGEQRMILIYSVACAALQLVFWLQPNVIASATALSVMGFLFGPFFATGMSVASKLLPKSSQAAALGFIFVMAQAGGAIFPSITGVIATSAGVAVLQPIVLALILAGGIDWFLIPKIPGRSD</sequence>
<evidence type="ECO:0000256" key="3">
    <source>
        <dbReference type="ARBA" id="ARBA00022989"/>
    </source>
</evidence>
<keyword evidence="2 6" id="KW-0812">Transmembrane</keyword>
<evidence type="ECO:0000256" key="4">
    <source>
        <dbReference type="ARBA" id="ARBA00023136"/>
    </source>
</evidence>
<dbReference type="InParanoid" id="W3WU75"/>
<dbReference type="HOGENOM" id="CLU_021993_3_1_1"/>
<feature type="transmembrane region" description="Helical" evidence="6">
    <location>
        <begin position="427"/>
        <end position="447"/>
    </location>
</feature>
<keyword evidence="9" id="KW-1185">Reference proteome</keyword>
<dbReference type="OrthoDB" id="413079at2759"/>
<dbReference type="KEGG" id="pfy:PFICI_12079"/>
<organism evidence="8 9">
    <name type="scientific">Pestalotiopsis fici (strain W106-1 / CGMCC3.15140)</name>
    <dbReference type="NCBI Taxonomy" id="1229662"/>
    <lineage>
        <taxon>Eukaryota</taxon>
        <taxon>Fungi</taxon>
        <taxon>Dikarya</taxon>
        <taxon>Ascomycota</taxon>
        <taxon>Pezizomycotina</taxon>
        <taxon>Sordariomycetes</taxon>
        <taxon>Xylariomycetidae</taxon>
        <taxon>Amphisphaeriales</taxon>
        <taxon>Sporocadaceae</taxon>
        <taxon>Pestalotiopsis</taxon>
    </lineage>
</organism>
<feature type="transmembrane region" description="Helical" evidence="6">
    <location>
        <begin position="175"/>
        <end position="193"/>
    </location>
</feature>
<dbReference type="InterPro" id="IPR036259">
    <property type="entry name" value="MFS_trans_sf"/>
</dbReference>
<dbReference type="RefSeq" id="XP_007838851.1">
    <property type="nucleotide sequence ID" value="XM_007840660.1"/>
</dbReference>
<dbReference type="GO" id="GO:0016020">
    <property type="term" value="C:membrane"/>
    <property type="evidence" value="ECO:0007669"/>
    <property type="project" value="UniProtKB-SubCell"/>
</dbReference>
<feature type="transmembrane region" description="Helical" evidence="6">
    <location>
        <begin position="363"/>
        <end position="386"/>
    </location>
</feature>
<feature type="transmembrane region" description="Helical" evidence="6">
    <location>
        <begin position="398"/>
        <end position="421"/>
    </location>
</feature>
<protein>
    <recommendedName>
        <fullName evidence="7">Major facilitator superfamily (MFS) profile domain-containing protein</fullName>
    </recommendedName>
</protein>
<feature type="region of interest" description="Disordered" evidence="5">
    <location>
        <begin position="1"/>
        <end position="37"/>
    </location>
</feature>
<dbReference type="Proteomes" id="UP000030651">
    <property type="component" value="Unassembled WGS sequence"/>
</dbReference>
<comment type="subcellular location">
    <subcellularLocation>
        <location evidence="1">Membrane</location>
        <topology evidence="1">Multi-pass membrane protein</topology>
    </subcellularLocation>
</comment>
<dbReference type="OMA" id="AQCLRPW"/>
<evidence type="ECO:0000256" key="1">
    <source>
        <dbReference type="ARBA" id="ARBA00004141"/>
    </source>
</evidence>
<dbReference type="GO" id="GO:0022857">
    <property type="term" value="F:transmembrane transporter activity"/>
    <property type="evidence" value="ECO:0007669"/>
    <property type="project" value="InterPro"/>
</dbReference>
<dbReference type="Pfam" id="PF07690">
    <property type="entry name" value="MFS_1"/>
    <property type="match status" value="1"/>
</dbReference>
<dbReference type="EMBL" id="KI912117">
    <property type="protein sequence ID" value="ETS76692.1"/>
    <property type="molecule type" value="Genomic_DNA"/>
</dbReference>
<dbReference type="PANTHER" id="PTHR23514:SF16">
    <property type="entry name" value="TRANSPORTER, PUTATIVE (AFU_ORTHOLOGUE AFUA_2G17270)-RELATED"/>
    <property type="match status" value="1"/>
</dbReference>
<accession>W3WU75</accession>
<name>W3WU75_PESFW</name>
<evidence type="ECO:0000256" key="5">
    <source>
        <dbReference type="SAM" id="MobiDB-lite"/>
    </source>
</evidence>
<keyword evidence="3 6" id="KW-1133">Transmembrane helix</keyword>
<dbReference type="Gene3D" id="1.20.1250.20">
    <property type="entry name" value="MFS general substrate transporter like domains"/>
    <property type="match status" value="1"/>
</dbReference>
<evidence type="ECO:0000313" key="9">
    <source>
        <dbReference type="Proteomes" id="UP000030651"/>
    </source>
</evidence>
<feature type="domain" description="Major facilitator superfamily (MFS) profile" evidence="7">
    <location>
        <begin position="270"/>
        <end position="455"/>
    </location>
</feature>
<feature type="transmembrane region" description="Helical" evidence="6">
    <location>
        <begin position="340"/>
        <end position="357"/>
    </location>
</feature>
<dbReference type="InterPro" id="IPR051788">
    <property type="entry name" value="MFS_Transporter"/>
</dbReference>
<feature type="compositionally biased region" description="Polar residues" evidence="5">
    <location>
        <begin position="1"/>
        <end position="10"/>
    </location>
</feature>